<dbReference type="EMBL" id="SMCS01000003">
    <property type="protein sequence ID" value="TCV94816.1"/>
    <property type="molecule type" value="Genomic_DNA"/>
</dbReference>
<comment type="caution">
    <text evidence="5">The sequence shown here is derived from an EMBL/GenBank/DDBJ whole genome shotgun (WGS) entry which is preliminary data.</text>
</comment>
<feature type="signal peptide" evidence="2">
    <location>
        <begin position="1"/>
        <end position="21"/>
    </location>
</feature>
<dbReference type="OrthoDB" id="9811314at2"/>
<proteinExistence type="inferred from homology"/>
<gene>
    <name evidence="5" type="ORF">EC912_103304</name>
</gene>
<dbReference type="AlphaFoldDB" id="A0A4R3YR16"/>
<dbReference type="GO" id="GO:0046872">
    <property type="term" value="F:metal ion binding"/>
    <property type="evidence" value="ECO:0007669"/>
    <property type="project" value="InterPro"/>
</dbReference>
<name>A0A4R3YR16_9GAMM</name>
<evidence type="ECO:0000313" key="5">
    <source>
        <dbReference type="EMBL" id="TCV94816.1"/>
    </source>
</evidence>
<comment type="similarity">
    <text evidence="1">Belongs to the peptidase M16 family.</text>
</comment>
<dbReference type="PANTHER" id="PTHR11851:SF49">
    <property type="entry name" value="MITOCHONDRIAL-PROCESSING PEPTIDASE SUBUNIT ALPHA"/>
    <property type="match status" value="1"/>
</dbReference>
<evidence type="ECO:0000313" key="6">
    <source>
        <dbReference type="Proteomes" id="UP000295645"/>
    </source>
</evidence>
<dbReference type="Gene3D" id="3.30.830.10">
    <property type="entry name" value="Metalloenzyme, LuxS/M16 peptidase-like"/>
    <property type="match status" value="2"/>
</dbReference>
<dbReference type="Pfam" id="PF05193">
    <property type="entry name" value="Peptidase_M16_C"/>
    <property type="match status" value="1"/>
</dbReference>
<dbReference type="Pfam" id="PF00675">
    <property type="entry name" value="Peptidase_M16"/>
    <property type="match status" value="1"/>
</dbReference>
<protein>
    <submittedName>
        <fullName evidence="5">Putative Zn-dependent peptidase</fullName>
    </submittedName>
</protein>
<keyword evidence="2" id="KW-0732">Signal</keyword>
<evidence type="ECO:0000256" key="2">
    <source>
        <dbReference type="SAM" id="SignalP"/>
    </source>
</evidence>
<evidence type="ECO:0000259" key="3">
    <source>
        <dbReference type="Pfam" id="PF00675"/>
    </source>
</evidence>
<dbReference type="PANTHER" id="PTHR11851">
    <property type="entry name" value="METALLOPROTEASE"/>
    <property type="match status" value="1"/>
</dbReference>
<keyword evidence="6" id="KW-1185">Reference proteome</keyword>
<dbReference type="InterPro" id="IPR011765">
    <property type="entry name" value="Pept_M16_N"/>
</dbReference>
<dbReference type="SUPFAM" id="SSF63411">
    <property type="entry name" value="LuxS/MPP-like metallohydrolase"/>
    <property type="match status" value="2"/>
</dbReference>
<feature type="chain" id="PRO_5020711438" evidence="2">
    <location>
        <begin position="22"/>
        <end position="452"/>
    </location>
</feature>
<dbReference type="InterPro" id="IPR011249">
    <property type="entry name" value="Metalloenz_LuxS/M16"/>
</dbReference>
<dbReference type="Proteomes" id="UP000295645">
    <property type="component" value="Unassembled WGS sequence"/>
</dbReference>
<accession>A0A4R3YR16</accession>
<feature type="domain" description="Peptidase M16 N-terminal" evidence="3">
    <location>
        <begin position="42"/>
        <end position="163"/>
    </location>
</feature>
<dbReference type="InterPro" id="IPR007863">
    <property type="entry name" value="Peptidase_M16_C"/>
</dbReference>
<feature type="domain" description="Peptidase M16 C-terminal" evidence="4">
    <location>
        <begin position="199"/>
        <end position="381"/>
    </location>
</feature>
<organism evidence="5 6">
    <name type="scientific">Luteibacter rhizovicinus</name>
    <dbReference type="NCBI Taxonomy" id="242606"/>
    <lineage>
        <taxon>Bacteria</taxon>
        <taxon>Pseudomonadati</taxon>
        <taxon>Pseudomonadota</taxon>
        <taxon>Gammaproteobacteria</taxon>
        <taxon>Lysobacterales</taxon>
        <taxon>Rhodanobacteraceae</taxon>
        <taxon>Luteibacter</taxon>
    </lineage>
</organism>
<dbReference type="InterPro" id="IPR050361">
    <property type="entry name" value="MPP/UQCRC_Complex"/>
</dbReference>
<reference evidence="5 6" key="1">
    <citation type="submission" date="2019-03" db="EMBL/GenBank/DDBJ databases">
        <title>Above-ground endophytic microbial communities from plants in different locations in the United States.</title>
        <authorList>
            <person name="Frank C."/>
        </authorList>
    </citation>
    <scope>NUCLEOTIDE SEQUENCE [LARGE SCALE GENOMIC DNA]</scope>
    <source>
        <strain evidence="5 6">LP_13_YM</strain>
    </source>
</reference>
<evidence type="ECO:0000259" key="4">
    <source>
        <dbReference type="Pfam" id="PF05193"/>
    </source>
</evidence>
<dbReference type="RefSeq" id="WP_132143464.1">
    <property type="nucleotide sequence ID" value="NZ_SMCS01000003.1"/>
</dbReference>
<evidence type="ECO:0000256" key="1">
    <source>
        <dbReference type="ARBA" id="ARBA00007261"/>
    </source>
</evidence>
<sequence length="452" mass="49467">MRRLGVAVLATVLGLSTGAHAADTDRWKLPIAVKKLDNGLVVVVSEDHTSPIVGISVVYHVGMRLEPENRTGFAHLFEHLMFQGTPVSPKGVFDRVIQGGGGINNGSTRADFTNYIETGPTTALAPMLWLEADRMRALDFSEKNLTNQRDVVKEEIRVNVTNQPYGLFYWTHLNALAFDKWANKHDGYGSFKDLDSARIDDVKAFHAKFYQPGNAVIGVAGDVEAAQVFALVEKYFGDIPTQTAPVRGDVSEPLNTKERRTSETDSLARVPALAIGWKAPPRGSRDHAAMAVLSQLLVGDNASRFYQGLVKNRELLTNIDGGLNFPLGDAWDFDGPTMLSLFAMYKPTTSPDAVLKGLDEEIAHIDHDGVDAASLARVKTKMLSDWYGQLESFINRADAIAKLQTLWGDARTVNDVPKLIDGVTPADVQRVARTYLVAANRSVIDRTPVAAK</sequence>